<reference evidence="2 3" key="1">
    <citation type="journal article" date="2023" name="Plants (Basel)">
        <title>Bridging the Gap: Combining Genomics and Transcriptomics Approaches to Understand Stylosanthes scabra, an Orphan Legume from the Brazilian Caatinga.</title>
        <authorList>
            <person name="Ferreira-Neto J.R.C."/>
            <person name="da Silva M.D."/>
            <person name="Binneck E."/>
            <person name="de Melo N.F."/>
            <person name="da Silva R.H."/>
            <person name="de Melo A.L.T.M."/>
            <person name="Pandolfi V."/>
            <person name="Bustamante F.O."/>
            <person name="Brasileiro-Vidal A.C."/>
            <person name="Benko-Iseppon A.M."/>
        </authorList>
    </citation>
    <scope>NUCLEOTIDE SEQUENCE [LARGE SCALE GENOMIC DNA]</scope>
    <source>
        <tissue evidence="2">Leaves</tissue>
    </source>
</reference>
<proteinExistence type="predicted"/>
<dbReference type="InterPro" id="IPR044681">
    <property type="entry name" value="PICBP-like"/>
</dbReference>
<dbReference type="EMBL" id="JASCZI010151575">
    <property type="protein sequence ID" value="MED6173564.1"/>
    <property type="molecule type" value="Genomic_DNA"/>
</dbReference>
<keyword evidence="3" id="KW-1185">Reference proteome</keyword>
<dbReference type="PANTHER" id="PTHR33923">
    <property type="entry name" value="CALMODULIN-BINDING PROTEIN-RELATED"/>
    <property type="match status" value="1"/>
</dbReference>
<evidence type="ECO:0000313" key="2">
    <source>
        <dbReference type="EMBL" id="MED6173564.1"/>
    </source>
</evidence>
<dbReference type="InterPro" id="IPR012417">
    <property type="entry name" value="CaM-bd_dom_pln"/>
</dbReference>
<accession>A0ABU6VKE3</accession>
<gene>
    <name evidence="2" type="ORF">PIB30_060709</name>
</gene>
<name>A0ABU6VKE3_9FABA</name>
<sequence length="399" mass="45128">MKMISETGFAAAAIEADKKGSTHQETNVEVADVNHSTSCFGEEICMGSYSSEASYDGEQMHNIEFDGCLSQDTDNVELDGSGYQDSDIHWKEEEQFFSFANGENIDSSMFTGEESDSNLGSLSESSHDVSVMWLDDILANHHADILVEGTLREANDEKDTYFEAQCHASNSILEGACESMELETQESDYLSNGISYDQLPPTYNEACQHLTDIDVTENCKLEESYEDSNRSLENNDEGISKDNQIHPSEVLEESNPVVQDHELLEEDQGNTSKFQCTICISGEDLNTSKKWLWETKRKRLEQDDEQMRKIKPRKPNFLPLVPEPEPEKVSLKHQIMYERKDTEEWMLDYALRQAVTQLAPARKTKVALLVEAYETVMSLPKCQSHNSPFAHARPIQAFS</sequence>
<dbReference type="Pfam" id="PF07839">
    <property type="entry name" value="CaM_binding"/>
    <property type="match status" value="1"/>
</dbReference>
<protein>
    <recommendedName>
        <fullName evidence="1">Calmodulin-binding domain-containing protein</fullName>
    </recommendedName>
</protein>
<dbReference type="PANTHER" id="PTHR33923:SF11">
    <property type="entry name" value="PLANT CALMODULIN-BINDING-LIKE PROTEIN"/>
    <property type="match status" value="1"/>
</dbReference>
<dbReference type="SMART" id="SM01054">
    <property type="entry name" value="CaM_binding"/>
    <property type="match status" value="1"/>
</dbReference>
<comment type="caution">
    <text evidence="2">The sequence shown here is derived from an EMBL/GenBank/DDBJ whole genome shotgun (WGS) entry which is preliminary data.</text>
</comment>
<dbReference type="Proteomes" id="UP001341840">
    <property type="component" value="Unassembled WGS sequence"/>
</dbReference>
<evidence type="ECO:0000313" key="3">
    <source>
        <dbReference type="Proteomes" id="UP001341840"/>
    </source>
</evidence>
<feature type="domain" description="Calmodulin-binding" evidence="1">
    <location>
        <begin position="266"/>
        <end position="378"/>
    </location>
</feature>
<organism evidence="2 3">
    <name type="scientific">Stylosanthes scabra</name>
    <dbReference type="NCBI Taxonomy" id="79078"/>
    <lineage>
        <taxon>Eukaryota</taxon>
        <taxon>Viridiplantae</taxon>
        <taxon>Streptophyta</taxon>
        <taxon>Embryophyta</taxon>
        <taxon>Tracheophyta</taxon>
        <taxon>Spermatophyta</taxon>
        <taxon>Magnoliopsida</taxon>
        <taxon>eudicotyledons</taxon>
        <taxon>Gunneridae</taxon>
        <taxon>Pentapetalae</taxon>
        <taxon>rosids</taxon>
        <taxon>fabids</taxon>
        <taxon>Fabales</taxon>
        <taxon>Fabaceae</taxon>
        <taxon>Papilionoideae</taxon>
        <taxon>50 kb inversion clade</taxon>
        <taxon>dalbergioids sensu lato</taxon>
        <taxon>Dalbergieae</taxon>
        <taxon>Pterocarpus clade</taxon>
        <taxon>Stylosanthes</taxon>
    </lineage>
</organism>
<evidence type="ECO:0000259" key="1">
    <source>
        <dbReference type="SMART" id="SM01054"/>
    </source>
</evidence>